<organism evidence="1 2">
    <name type="scientific">Ramlibacter cellulosilyticus</name>
    <dbReference type="NCBI Taxonomy" id="2764187"/>
    <lineage>
        <taxon>Bacteria</taxon>
        <taxon>Pseudomonadati</taxon>
        <taxon>Pseudomonadota</taxon>
        <taxon>Betaproteobacteria</taxon>
        <taxon>Burkholderiales</taxon>
        <taxon>Comamonadaceae</taxon>
        <taxon>Ramlibacter</taxon>
    </lineage>
</organism>
<protein>
    <submittedName>
        <fullName evidence="1">Uncharacterized protein</fullName>
    </submittedName>
</protein>
<keyword evidence="2" id="KW-1185">Reference proteome</keyword>
<sequence>MPTFAAFKASFARKTPAAPTVPADPKKDPRAVATAGARKACQSLCLGCDARTPCTLGRLIG</sequence>
<reference evidence="1" key="1">
    <citation type="submission" date="2020-08" db="EMBL/GenBank/DDBJ databases">
        <title>Ramlibacter sp. USB13 16S ribosomal RNA gene genome sequencing and assembly.</title>
        <authorList>
            <person name="Kang M."/>
        </authorList>
    </citation>
    <scope>NUCLEOTIDE SEQUENCE</scope>
    <source>
        <strain evidence="1">USB13</strain>
    </source>
</reference>
<dbReference type="EMBL" id="JACORT010000001">
    <property type="protein sequence ID" value="MBC5782254.1"/>
    <property type="molecule type" value="Genomic_DNA"/>
</dbReference>
<evidence type="ECO:0000313" key="2">
    <source>
        <dbReference type="Proteomes" id="UP000608513"/>
    </source>
</evidence>
<proteinExistence type="predicted"/>
<dbReference type="AlphaFoldDB" id="A0A923MQC9"/>
<name>A0A923MQC9_9BURK</name>
<evidence type="ECO:0000313" key="1">
    <source>
        <dbReference type="EMBL" id="MBC5782254.1"/>
    </source>
</evidence>
<dbReference type="Proteomes" id="UP000608513">
    <property type="component" value="Unassembled WGS sequence"/>
</dbReference>
<dbReference type="RefSeq" id="WP_187074960.1">
    <property type="nucleotide sequence ID" value="NZ_JACORT010000001.1"/>
</dbReference>
<accession>A0A923MQC9</accession>
<gene>
    <name evidence="1" type="ORF">H8N03_04810</name>
</gene>
<comment type="caution">
    <text evidence="1">The sequence shown here is derived from an EMBL/GenBank/DDBJ whole genome shotgun (WGS) entry which is preliminary data.</text>
</comment>